<protein>
    <submittedName>
        <fullName evidence="4">Response regulator</fullName>
    </submittedName>
</protein>
<dbReference type="InterPro" id="IPR001789">
    <property type="entry name" value="Sig_transdc_resp-reg_receiver"/>
</dbReference>
<dbReference type="EMBL" id="JAGQLH010000043">
    <property type="protein sequence ID" value="MCA9385763.1"/>
    <property type="molecule type" value="Genomic_DNA"/>
</dbReference>
<keyword evidence="1 2" id="KW-0597">Phosphoprotein</keyword>
<dbReference type="Pfam" id="PF00072">
    <property type="entry name" value="Response_reg"/>
    <property type="match status" value="1"/>
</dbReference>
<dbReference type="AlphaFoldDB" id="A0A955L830"/>
<accession>A0A955L830</accession>
<evidence type="ECO:0000313" key="5">
    <source>
        <dbReference type="Proteomes" id="UP000754563"/>
    </source>
</evidence>
<organism evidence="4 5">
    <name type="scientific">Candidatus Dojkabacteria bacterium</name>
    <dbReference type="NCBI Taxonomy" id="2099670"/>
    <lineage>
        <taxon>Bacteria</taxon>
        <taxon>Candidatus Dojkabacteria</taxon>
    </lineage>
</organism>
<dbReference type="GO" id="GO:0000160">
    <property type="term" value="P:phosphorelay signal transduction system"/>
    <property type="evidence" value="ECO:0007669"/>
    <property type="project" value="InterPro"/>
</dbReference>
<dbReference type="SMART" id="SM00448">
    <property type="entry name" value="REC"/>
    <property type="match status" value="1"/>
</dbReference>
<evidence type="ECO:0000313" key="4">
    <source>
        <dbReference type="EMBL" id="MCA9385763.1"/>
    </source>
</evidence>
<dbReference type="PANTHER" id="PTHR44591">
    <property type="entry name" value="STRESS RESPONSE REGULATOR PROTEIN 1"/>
    <property type="match status" value="1"/>
</dbReference>
<feature type="modified residue" description="4-aspartylphosphate" evidence="2">
    <location>
        <position position="57"/>
    </location>
</feature>
<dbReference type="SUPFAM" id="SSF52172">
    <property type="entry name" value="CheY-like"/>
    <property type="match status" value="1"/>
</dbReference>
<sequence>MNEAKTIKVLLVEDEQDAREIYADILSANGFYVVSAVDGQDAQEKLDQESFDIVLLDIITPRKDGIQTLSEIKANPDTFGTPKVVMLSNIAGDISIDKAMELGADGYMLKSDVEPTDLVNIVRKYFE</sequence>
<dbReference type="PANTHER" id="PTHR44591:SF3">
    <property type="entry name" value="RESPONSE REGULATORY DOMAIN-CONTAINING PROTEIN"/>
    <property type="match status" value="1"/>
</dbReference>
<comment type="caution">
    <text evidence="4">The sequence shown here is derived from an EMBL/GenBank/DDBJ whole genome shotgun (WGS) entry which is preliminary data.</text>
</comment>
<evidence type="ECO:0000256" key="1">
    <source>
        <dbReference type="ARBA" id="ARBA00022553"/>
    </source>
</evidence>
<dbReference type="Gene3D" id="3.40.50.2300">
    <property type="match status" value="1"/>
</dbReference>
<dbReference type="Proteomes" id="UP000754563">
    <property type="component" value="Unassembled WGS sequence"/>
</dbReference>
<reference evidence="4" key="1">
    <citation type="submission" date="2020-04" db="EMBL/GenBank/DDBJ databases">
        <authorList>
            <person name="Zhang T."/>
        </authorList>
    </citation>
    <scope>NUCLEOTIDE SEQUENCE</scope>
    <source>
        <strain evidence="4">HKST-UBA11</strain>
    </source>
</reference>
<reference evidence="4" key="2">
    <citation type="journal article" date="2021" name="Microbiome">
        <title>Successional dynamics and alternative stable states in a saline activated sludge microbial community over 9 years.</title>
        <authorList>
            <person name="Wang Y."/>
            <person name="Ye J."/>
            <person name="Ju F."/>
            <person name="Liu L."/>
            <person name="Boyd J.A."/>
            <person name="Deng Y."/>
            <person name="Parks D.H."/>
            <person name="Jiang X."/>
            <person name="Yin X."/>
            <person name="Woodcroft B.J."/>
            <person name="Tyson G.W."/>
            <person name="Hugenholtz P."/>
            <person name="Polz M.F."/>
            <person name="Zhang T."/>
        </authorList>
    </citation>
    <scope>NUCLEOTIDE SEQUENCE</scope>
    <source>
        <strain evidence="4">HKST-UBA11</strain>
    </source>
</reference>
<dbReference type="PROSITE" id="PS50110">
    <property type="entry name" value="RESPONSE_REGULATORY"/>
    <property type="match status" value="1"/>
</dbReference>
<name>A0A955L830_9BACT</name>
<feature type="domain" description="Response regulatory" evidence="3">
    <location>
        <begin position="8"/>
        <end position="125"/>
    </location>
</feature>
<dbReference type="InterPro" id="IPR011006">
    <property type="entry name" value="CheY-like_superfamily"/>
</dbReference>
<proteinExistence type="predicted"/>
<dbReference type="CDD" id="cd00156">
    <property type="entry name" value="REC"/>
    <property type="match status" value="1"/>
</dbReference>
<evidence type="ECO:0000259" key="3">
    <source>
        <dbReference type="PROSITE" id="PS50110"/>
    </source>
</evidence>
<gene>
    <name evidence="4" type="ORF">KC717_03890</name>
</gene>
<evidence type="ECO:0000256" key="2">
    <source>
        <dbReference type="PROSITE-ProRule" id="PRU00169"/>
    </source>
</evidence>
<dbReference type="InterPro" id="IPR050595">
    <property type="entry name" value="Bact_response_regulator"/>
</dbReference>